<dbReference type="Proteomes" id="UP001597483">
    <property type="component" value="Unassembled WGS sequence"/>
</dbReference>
<proteinExistence type="predicted"/>
<dbReference type="RefSeq" id="WP_378310818.1">
    <property type="nucleotide sequence ID" value="NZ_JBHUKS010000027.1"/>
</dbReference>
<keyword evidence="2" id="KW-1185">Reference proteome</keyword>
<evidence type="ECO:0008006" key="3">
    <source>
        <dbReference type="Google" id="ProtNLM"/>
    </source>
</evidence>
<accession>A0ABW5HIH6</accession>
<reference evidence="2" key="1">
    <citation type="journal article" date="2019" name="Int. J. Syst. Evol. Microbiol.">
        <title>The Global Catalogue of Microorganisms (GCM) 10K type strain sequencing project: providing services to taxonomists for standard genome sequencing and annotation.</title>
        <authorList>
            <consortium name="The Broad Institute Genomics Platform"/>
            <consortium name="The Broad Institute Genome Sequencing Center for Infectious Disease"/>
            <person name="Wu L."/>
            <person name="Ma J."/>
        </authorList>
    </citation>
    <scope>NUCLEOTIDE SEQUENCE [LARGE SCALE GENOMIC DNA]</scope>
    <source>
        <strain evidence="2">CGMCC 4.7641</strain>
    </source>
</reference>
<gene>
    <name evidence="1" type="ORF">ACFSVL_35890</name>
</gene>
<sequence length="255" mass="28082">MPPTAEQLINPLEKAFDTVRRVIKQIIDKFNAAVDHINDWSFAFGPLMETIKIGMDNIKEGLDKVYKLIEYALRHQAPIISLVYQAFRWIDSVQHPLNGVYSQTNPGSTQAPSYHNEELAKWQGDAKTVYDGKVTEQVNAIDAMGTKADSISKWLMDIAQANVRYMSDLAGIADDFLGKIAEAAIDAATVVGIPFAVGNLSSIIGGLVTNGLNLLVEVANRFMETLSRIRDLNSWMNDKALPASRWPQAVHPAGA</sequence>
<dbReference type="EMBL" id="JBHUKS010000027">
    <property type="protein sequence ID" value="MFD2472825.1"/>
    <property type="molecule type" value="Genomic_DNA"/>
</dbReference>
<evidence type="ECO:0000313" key="2">
    <source>
        <dbReference type="Proteomes" id="UP001597483"/>
    </source>
</evidence>
<name>A0ABW5HIH6_9PSEU</name>
<evidence type="ECO:0000313" key="1">
    <source>
        <dbReference type="EMBL" id="MFD2472825.1"/>
    </source>
</evidence>
<protein>
    <recommendedName>
        <fullName evidence="3">WXG100 family type VII secretion target</fullName>
    </recommendedName>
</protein>
<organism evidence="1 2">
    <name type="scientific">Amycolatopsis silviterrae</name>
    <dbReference type="NCBI Taxonomy" id="1656914"/>
    <lineage>
        <taxon>Bacteria</taxon>
        <taxon>Bacillati</taxon>
        <taxon>Actinomycetota</taxon>
        <taxon>Actinomycetes</taxon>
        <taxon>Pseudonocardiales</taxon>
        <taxon>Pseudonocardiaceae</taxon>
        <taxon>Amycolatopsis</taxon>
    </lineage>
</organism>
<comment type="caution">
    <text evidence="1">The sequence shown here is derived from an EMBL/GenBank/DDBJ whole genome shotgun (WGS) entry which is preliminary data.</text>
</comment>